<feature type="compositionally biased region" description="Basic residues" evidence="1">
    <location>
        <begin position="1"/>
        <end position="14"/>
    </location>
</feature>
<comment type="caution">
    <text evidence="2">The sequence shown here is derived from an EMBL/GenBank/DDBJ whole genome shotgun (WGS) entry which is preliminary data.</text>
</comment>
<evidence type="ECO:0000313" key="2">
    <source>
        <dbReference type="EMBL" id="GCC25346.1"/>
    </source>
</evidence>
<dbReference type="Proteomes" id="UP000287033">
    <property type="component" value="Unassembled WGS sequence"/>
</dbReference>
<accession>A0A401S4M3</accession>
<dbReference type="AlphaFoldDB" id="A0A401S4M3"/>
<evidence type="ECO:0000256" key="1">
    <source>
        <dbReference type="SAM" id="MobiDB-lite"/>
    </source>
</evidence>
<protein>
    <submittedName>
        <fullName evidence="2">Uncharacterized protein</fullName>
    </submittedName>
</protein>
<gene>
    <name evidence="2" type="ORF">chiPu_0003756</name>
</gene>
<name>A0A401S4M3_CHIPU</name>
<feature type="region of interest" description="Disordered" evidence="1">
    <location>
        <begin position="1"/>
        <end position="28"/>
    </location>
</feature>
<evidence type="ECO:0000313" key="3">
    <source>
        <dbReference type="Proteomes" id="UP000287033"/>
    </source>
</evidence>
<proteinExistence type="predicted"/>
<keyword evidence="3" id="KW-1185">Reference proteome</keyword>
<organism evidence="2 3">
    <name type="scientific">Chiloscyllium punctatum</name>
    <name type="common">Brownbanded bambooshark</name>
    <name type="synonym">Hemiscyllium punctatum</name>
    <dbReference type="NCBI Taxonomy" id="137246"/>
    <lineage>
        <taxon>Eukaryota</taxon>
        <taxon>Metazoa</taxon>
        <taxon>Chordata</taxon>
        <taxon>Craniata</taxon>
        <taxon>Vertebrata</taxon>
        <taxon>Chondrichthyes</taxon>
        <taxon>Elasmobranchii</taxon>
        <taxon>Galeomorphii</taxon>
        <taxon>Galeoidea</taxon>
        <taxon>Orectolobiformes</taxon>
        <taxon>Hemiscylliidae</taxon>
        <taxon>Chiloscyllium</taxon>
    </lineage>
</organism>
<sequence length="70" mass="7804">MTRLRRQTSGKRKGSYSFGPTPPGNMRSILDRASEGYIDFAEGPYKKTAQNWIVGTAWSSSEDKQCSSAR</sequence>
<reference evidence="2 3" key="1">
    <citation type="journal article" date="2018" name="Nat. Ecol. Evol.">
        <title>Shark genomes provide insights into elasmobranch evolution and the origin of vertebrates.</title>
        <authorList>
            <person name="Hara Y"/>
            <person name="Yamaguchi K"/>
            <person name="Onimaru K"/>
            <person name="Kadota M"/>
            <person name="Koyanagi M"/>
            <person name="Keeley SD"/>
            <person name="Tatsumi K"/>
            <person name="Tanaka K"/>
            <person name="Motone F"/>
            <person name="Kageyama Y"/>
            <person name="Nozu R"/>
            <person name="Adachi N"/>
            <person name="Nishimura O"/>
            <person name="Nakagawa R"/>
            <person name="Tanegashima C"/>
            <person name="Kiyatake I"/>
            <person name="Matsumoto R"/>
            <person name="Murakumo K"/>
            <person name="Nishida K"/>
            <person name="Terakita A"/>
            <person name="Kuratani S"/>
            <person name="Sato K"/>
            <person name="Hyodo S Kuraku.S."/>
        </authorList>
    </citation>
    <scope>NUCLEOTIDE SEQUENCE [LARGE SCALE GENOMIC DNA]</scope>
</reference>
<dbReference type="EMBL" id="BEZZ01000084">
    <property type="protein sequence ID" value="GCC25346.1"/>
    <property type="molecule type" value="Genomic_DNA"/>
</dbReference>